<dbReference type="Pfam" id="PF11937">
    <property type="entry name" value="DUF3455"/>
    <property type="match status" value="1"/>
</dbReference>
<evidence type="ECO:0000313" key="1">
    <source>
        <dbReference type="EMBL" id="RKF59494.1"/>
    </source>
</evidence>
<dbReference type="OrthoDB" id="1859733at2759"/>
<reference evidence="1 2" key="1">
    <citation type="journal article" date="2018" name="BMC Genomics">
        <title>Comparative genome analyses reveal sequence features reflecting distinct modes of host-adaptation between dicot and monocot powdery mildew.</title>
        <authorList>
            <person name="Wu Y."/>
            <person name="Ma X."/>
            <person name="Pan Z."/>
            <person name="Kale S.D."/>
            <person name="Song Y."/>
            <person name="King H."/>
            <person name="Zhang Q."/>
            <person name="Presley C."/>
            <person name="Deng X."/>
            <person name="Wei C.I."/>
            <person name="Xiao S."/>
        </authorList>
    </citation>
    <scope>NUCLEOTIDE SEQUENCE [LARGE SCALE GENOMIC DNA]</scope>
    <source>
        <strain evidence="1">UMSG2</strain>
    </source>
</reference>
<proteinExistence type="predicted"/>
<organism evidence="1 2">
    <name type="scientific">Erysiphe neolycopersici</name>
    <dbReference type="NCBI Taxonomy" id="212602"/>
    <lineage>
        <taxon>Eukaryota</taxon>
        <taxon>Fungi</taxon>
        <taxon>Dikarya</taxon>
        <taxon>Ascomycota</taxon>
        <taxon>Pezizomycotina</taxon>
        <taxon>Leotiomycetes</taxon>
        <taxon>Erysiphales</taxon>
        <taxon>Erysiphaceae</taxon>
        <taxon>Erysiphe</taxon>
    </lineage>
</organism>
<dbReference type="InterPro" id="IPR021851">
    <property type="entry name" value="DUF3455"/>
</dbReference>
<dbReference type="Proteomes" id="UP000286134">
    <property type="component" value="Unassembled WGS sequence"/>
</dbReference>
<evidence type="ECO:0000313" key="2">
    <source>
        <dbReference type="Proteomes" id="UP000286134"/>
    </source>
</evidence>
<keyword evidence="2" id="KW-1185">Reference proteome</keyword>
<accession>A0A420HPV5</accession>
<name>A0A420HPV5_9PEZI</name>
<dbReference type="AlphaFoldDB" id="A0A420HPV5"/>
<dbReference type="PANTHER" id="PTHR35567">
    <property type="entry name" value="MALATE DEHYDROGENASE (AFU_ORTHOLOGUE AFUA_2G13800)"/>
    <property type="match status" value="1"/>
</dbReference>
<gene>
    <name evidence="1" type="ORF">OnM2_059051</name>
</gene>
<protein>
    <submittedName>
        <fullName evidence="1">Putative malate dehydrogenase</fullName>
    </submittedName>
</protein>
<dbReference type="EMBL" id="MCFK01005978">
    <property type="protein sequence ID" value="RKF59494.1"/>
    <property type="molecule type" value="Genomic_DNA"/>
</dbReference>
<dbReference type="PANTHER" id="PTHR35567:SF1">
    <property type="entry name" value="CONSERVED FUNGAL PROTEIN (AFU_ORTHOLOGUE AFUA_1G14230)"/>
    <property type="match status" value="1"/>
</dbReference>
<comment type="caution">
    <text evidence="1">The sequence shown here is derived from an EMBL/GenBank/DDBJ whole genome shotgun (WGS) entry which is preliminary data.</text>
</comment>
<sequence length="251" mass="26962">MLWLFLLPTISCANTFLPLIFKDFFVDFDIKAACNIEDARLTTAASTPLQPPSNDVKVMHVAIGKGSQNYTCLTNNPLDAPAPVGALATLFDASCIASKNPAKLAQLPKEALQAELPADESKTLTSSKIAVSGHHFFPSPQTPLFELVTAAANLGSVSPKKVDSKPAPPDAVVGKNNKGNGAVPWLKLTASGDIKEVYRVNTAGGNPPKTCQGMPKDFEVQYAAEYWFFKAKDLLAPDKDDEYDDSADDYL</sequence>